<keyword evidence="3" id="KW-1185">Reference proteome</keyword>
<dbReference type="EMBL" id="JBIQWL010000002">
    <property type="protein sequence ID" value="MFH8250194.1"/>
    <property type="molecule type" value="Genomic_DNA"/>
</dbReference>
<comment type="caution">
    <text evidence="2">The sequence shown here is derived from an EMBL/GenBank/DDBJ whole genome shotgun (WGS) entry which is preliminary data.</text>
</comment>
<keyword evidence="1" id="KW-0812">Transmembrane</keyword>
<protein>
    <submittedName>
        <fullName evidence="2">Uncharacterized protein</fullName>
    </submittedName>
</protein>
<feature type="transmembrane region" description="Helical" evidence="1">
    <location>
        <begin position="33"/>
        <end position="52"/>
    </location>
</feature>
<accession>A0ABW7Q5Q6</accession>
<organism evidence="2 3">
    <name type="scientific">Microbacterium alkaliflavum</name>
    <dbReference type="NCBI Taxonomy" id="3248839"/>
    <lineage>
        <taxon>Bacteria</taxon>
        <taxon>Bacillati</taxon>
        <taxon>Actinomycetota</taxon>
        <taxon>Actinomycetes</taxon>
        <taxon>Micrococcales</taxon>
        <taxon>Microbacteriaceae</taxon>
        <taxon>Microbacterium</taxon>
    </lineage>
</organism>
<proteinExistence type="predicted"/>
<sequence length="331" mass="35406">MNRISSMTWRARGDLFSEPWRGRVRDYDLIKEVTIGFLVVGALTLVLAAIFGSPDEPSATFASWSAHDPVDFATTATAELAGTSDTAQYGPPYDSTADATQTLGPLDLQSLSGVRIPIDTADAFVIAPLTTLASAAPEVAQWTAATDAQRTAWIDAYAKALTADQGSRLPDSASGDYGPVPGLITAITEMARSGALDGALAAQSGFYGLDYTPAILFLGDGQYFQNLAAAPHLTGDQWGMMNETGNTPGQSWLWLFSLFYQVPPFSSAANADLVIVLIMGVLTVLLAILPFIPGLRTIPRWIPLHRVVWRDYYRAAGGAQEQAQSSVRRSA</sequence>
<dbReference type="Proteomes" id="UP001610861">
    <property type="component" value="Unassembled WGS sequence"/>
</dbReference>
<gene>
    <name evidence="2" type="ORF">ACH3VR_07505</name>
</gene>
<dbReference type="RefSeq" id="WP_396640127.1">
    <property type="nucleotide sequence ID" value="NZ_JBIQWL010000002.1"/>
</dbReference>
<name>A0ABW7Q5Q6_9MICO</name>
<evidence type="ECO:0000313" key="2">
    <source>
        <dbReference type="EMBL" id="MFH8250194.1"/>
    </source>
</evidence>
<evidence type="ECO:0000256" key="1">
    <source>
        <dbReference type="SAM" id="Phobius"/>
    </source>
</evidence>
<keyword evidence="1" id="KW-1133">Transmembrane helix</keyword>
<feature type="transmembrane region" description="Helical" evidence="1">
    <location>
        <begin position="273"/>
        <end position="292"/>
    </location>
</feature>
<keyword evidence="1" id="KW-0472">Membrane</keyword>
<evidence type="ECO:0000313" key="3">
    <source>
        <dbReference type="Proteomes" id="UP001610861"/>
    </source>
</evidence>
<reference evidence="2 3" key="1">
    <citation type="submission" date="2024-09" db="EMBL/GenBank/DDBJ databases">
        <authorList>
            <person name="Pan X."/>
        </authorList>
    </citation>
    <scope>NUCLEOTIDE SEQUENCE [LARGE SCALE GENOMIC DNA]</scope>
    <source>
        <strain evidence="2 3">B2969</strain>
    </source>
</reference>